<dbReference type="EMBL" id="VIRB01000095">
    <property type="protein sequence ID" value="NDO70023.1"/>
    <property type="molecule type" value="Genomic_DNA"/>
</dbReference>
<organism evidence="1 2">
    <name type="scientific">Schaedlerella arabinosiphila</name>
    <dbReference type="NCBI Taxonomy" id="2044587"/>
    <lineage>
        <taxon>Bacteria</taxon>
        <taxon>Bacillati</taxon>
        <taxon>Bacillota</taxon>
        <taxon>Clostridia</taxon>
        <taxon>Lachnospirales</taxon>
        <taxon>Lachnospiraceae</taxon>
        <taxon>Schaedlerella</taxon>
    </lineage>
</organism>
<evidence type="ECO:0000313" key="2">
    <source>
        <dbReference type="Proteomes" id="UP000474104"/>
    </source>
</evidence>
<reference evidence="1 2" key="1">
    <citation type="submission" date="2019-07" db="EMBL/GenBank/DDBJ databases">
        <title>Draft genome sequences of 15 bacterial species constituting the stable defined intestinal microbiota of the GM15 gnotobiotic mouse model.</title>
        <authorList>
            <person name="Elie C."/>
            <person name="Mathieu A."/>
            <person name="Saliou A."/>
            <person name="Darnaud M."/>
            <person name="Leulier F."/>
            <person name="Tamellini A."/>
        </authorList>
    </citation>
    <scope>NUCLEOTIDE SEQUENCE [LARGE SCALE GENOMIC DNA]</scope>
    <source>
        <strain evidence="2">ASF 502</strain>
    </source>
</reference>
<comment type="caution">
    <text evidence="1">The sequence shown here is derived from an EMBL/GenBank/DDBJ whole genome shotgun (WGS) entry which is preliminary data.</text>
</comment>
<proteinExistence type="predicted"/>
<dbReference type="InterPro" id="IPR029060">
    <property type="entry name" value="PIN-like_dom_sf"/>
</dbReference>
<dbReference type="Proteomes" id="UP000474104">
    <property type="component" value="Unassembled WGS sequence"/>
</dbReference>
<sequence>MSIINITEHNPRNNEYYFLDCNVLMYNFYTNGEYASDLIYEYSLIVSKIISAGAKILITDVLLSEFINTYIQTEFHRLARLNGWPGNKKYFKYTFRNTPDYKDILTELKYIIIRQLLPITERINGDFANMSLEHIFNDFTTFDFNDRYYSMCMNRENAYIITNDSDFSDTENCSIITKNAALLSIAS</sequence>
<dbReference type="OrthoDB" id="2067071at2"/>
<accession>A0A9X5CB28</accession>
<dbReference type="RefSeq" id="WP_004077515.1">
    <property type="nucleotide sequence ID" value="NZ_CASCYM010000035.1"/>
</dbReference>
<dbReference type="SUPFAM" id="SSF88723">
    <property type="entry name" value="PIN domain-like"/>
    <property type="match status" value="1"/>
</dbReference>
<gene>
    <name evidence="1" type="ORF">FMM80_15695</name>
</gene>
<name>A0A9X5CB28_9FIRM</name>
<protein>
    <recommendedName>
        <fullName evidence="3">PIN domain-containing protein</fullName>
    </recommendedName>
</protein>
<evidence type="ECO:0000313" key="1">
    <source>
        <dbReference type="EMBL" id="NDO70023.1"/>
    </source>
</evidence>
<dbReference type="AlphaFoldDB" id="A0A9X5CB28"/>
<evidence type="ECO:0008006" key="3">
    <source>
        <dbReference type="Google" id="ProtNLM"/>
    </source>
</evidence>